<dbReference type="EMBL" id="FNKP01000002">
    <property type="protein sequence ID" value="SDR37075.1"/>
    <property type="molecule type" value="Genomic_DNA"/>
</dbReference>
<dbReference type="EMBL" id="FNKP01000002">
    <property type="protein sequence ID" value="SDR18432.1"/>
    <property type="molecule type" value="Genomic_DNA"/>
</dbReference>
<dbReference type="OrthoDB" id="7260048at2"/>
<dbReference type="Gene3D" id="3.40.50.620">
    <property type="entry name" value="HUPs"/>
    <property type="match status" value="1"/>
</dbReference>
<evidence type="ECO:0000313" key="3">
    <source>
        <dbReference type="Proteomes" id="UP000183487"/>
    </source>
</evidence>
<organism evidence="2 3">
    <name type="scientific">Paraburkholderia fungorum</name>
    <dbReference type="NCBI Taxonomy" id="134537"/>
    <lineage>
        <taxon>Bacteria</taxon>
        <taxon>Pseudomonadati</taxon>
        <taxon>Pseudomonadota</taxon>
        <taxon>Betaproteobacteria</taxon>
        <taxon>Burkholderiales</taxon>
        <taxon>Burkholderiaceae</taxon>
        <taxon>Paraburkholderia</taxon>
    </lineage>
</organism>
<accession>A0A1H1IH35</accession>
<evidence type="ECO:0000313" key="1">
    <source>
        <dbReference type="EMBL" id="SDR18432.1"/>
    </source>
</evidence>
<reference evidence="2" key="2">
    <citation type="submission" date="2016-10" db="EMBL/GenBank/DDBJ databases">
        <authorList>
            <person name="de Groot N.N."/>
        </authorList>
    </citation>
    <scope>NUCLEOTIDE SEQUENCE [LARGE SCALE GENOMIC DNA]</scope>
    <source>
        <strain evidence="2">GAS106B</strain>
    </source>
</reference>
<protein>
    <recommendedName>
        <fullName evidence="4">Phosphoadenosine phosphosulphate reductase domain-containing protein</fullName>
    </recommendedName>
</protein>
<evidence type="ECO:0008006" key="4">
    <source>
        <dbReference type="Google" id="ProtNLM"/>
    </source>
</evidence>
<sequence length="270" mass="30507">MKRVVCYSGGHSSGLVAIEVARRFAGDEIVLLNHDLPFWTEDADIKRFKREVADHLGLPVTYASYANAQLDQFDVTVAKKAFKVDGGQEFCTSVLKTEPFMKWMAANANPENTVCYYGFDSNEAGRIQRRSSIMGAMGWKTDYPVALWADRTIVSTMEIGVSLPNTYGVFKHANCVGCLKAGWQHWYVVYCTRPDIWLKGKWAEDEIGYSIHHDETGAVYLEDMEDRFARMKAAGIPATEHIQPQRFWAQAKKIIAVRPIFDAKPCECMS</sequence>
<dbReference type="Proteomes" id="UP000183487">
    <property type="component" value="Unassembled WGS sequence"/>
</dbReference>
<dbReference type="AlphaFoldDB" id="A0A1H1IH35"/>
<dbReference type="InterPro" id="IPR014729">
    <property type="entry name" value="Rossmann-like_a/b/a_fold"/>
</dbReference>
<keyword evidence="3" id="KW-1185">Reference proteome</keyword>
<dbReference type="SUPFAM" id="SSF52402">
    <property type="entry name" value="Adenine nucleotide alpha hydrolases-like"/>
    <property type="match status" value="1"/>
</dbReference>
<evidence type="ECO:0000313" key="2">
    <source>
        <dbReference type="EMBL" id="SDR37075.1"/>
    </source>
</evidence>
<name>A0A1H1IH35_9BURK</name>
<proteinExistence type="predicted"/>
<reference evidence="3" key="1">
    <citation type="submission" date="2016-10" db="EMBL/GenBank/DDBJ databases">
        <authorList>
            <person name="Varghese N."/>
        </authorList>
    </citation>
    <scope>NUCLEOTIDE SEQUENCE [LARGE SCALE GENOMIC DNA]</scope>
    <source>
        <strain evidence="3">GAS106B</strain>
    </source>
</reference>
<dbReference type="RefSeq" id="WP_074766811.1">
    <property type="nucleotide sequence ID" value="NZ_FNKP01000002.1"/>
</dbReference>
<gene>
    <name evidence="1" type="ORF">SAMN05443245_3393</name>
    <name evidence="2" type="ORF">SAMN05443245_5181</name>
</gene>